<name>V6LBA3_9EUKA</name>
<keyword evidence="3" id="KW-1185">Reference proteome</keyword>
<dbReference type="VEuPathDB" id="GiardiaDB:SS50377_23105"/>
<dbReference type="InterPro" id="IPR036703">
    <property type="entry name" value="MOB_kinase_act_sf"/>
</dbReference>
<dbReference type="Proteomes" id="UP000018208">
    <property type="component" value="Unassembled WGS sequence"/>
</dbReference>
<dbReference type="InterPro" id="IPR005301">
    <property type="entry name" value="MOB_kinase_act_fam"/>
</dbReference>
<dbReference type="EMBL" id="AUWU02000003">
    <property type="protein sequence ID" value="KAH0575472.1"/>
    <property type="molecule type" value="Genomic_DNA"/>
</dbReference>
<dbReference type="SUPFAM" id="SSF101152">
    <property type="entry name" value="Mob1/phocein"/>
    <property type="match status" value="1"/>
</dbReference>
<dbReference type="OrthoDB" id="8170117at2759"/>
<organism evidence="1">
    <name type="scientific">Spironucleus salmonicida</name>
    <dbReference type="NCBI Taxonomy" id="348837"/>
    <lineage>
        <taxon>Eukaryota</taxon>
        <taxon>Metamonada</taxon>
        <taxon>Diplomonadida</taxon>
        <taxon>Hexamitidae</taxon>
        <taxon>Hexamitinae</taxon>
        <taxon>Spironucleus</taxon>
    </lineage>
</organism>
<evidence type="ECO:0000313" key="2">
    <source>
        <dbReference type="EMBL" id="KAH0575472.1"/>
    </source>
</evidence>
<sequence>MYKLLFKQNSIKKLESFQQITIKNKQTLYGNLQDIVSLPENEDKNEWIALNICEFQAQIQLVVSFIQDECQKQTCEMTAGSYSYTWPATLRHVKLPASEYIKKAIDENNLLIKNQQMFPLNFSGKFPKDFTKICSIINRRIFRIYAHIYYTHLGCFSDNMVALNTYFQHFIMFTQEFELLDQDEMEVLSDVIQDILKEANNFKQPQQQNVKPEAQRIGDTMHIEDTHDIQIEKQIFNNSDFQELSNDKEKQE</sequence>
<protein>
    <submittedName>
        <fullName evidence="1">Mob1-like protein</fullName>
    </submittedName>
</protein>
<reference evidence="2" key="2">
    <citation type="submission" date="2020-12" db="EMBL/GenBank/DDBJ databases">
        <title>New Spironucleus salmonicida genome in near-complete chromosomes.</title>
        <authorList>
            <person name="Xu F."/>
            <person name="Kurt Z."/>
            <person name="Jimenez-Gonzalez A."/>
            <person name="Astvaldsson A."/>
            <person name="Andersson J.O."/>
            <person name="Svard S.G."/>
        </authorList>
    </citation>
    <scope>NUCLEOTIDE SEQUENCE</scope>
    <source>
        <strain evidence="2">ATCC 50377</strain>
    </source>
</reference>
<dbReference type="SMART" id="SM01388">
    <property type="entry name" value="Mob1_phocein"/>
    <property type="match status" value="1"/>
</dbReference>
<dbReference type="EMBL" id="KI546168">
    <property type="protein sequence ID" value="EST41720.1"/>
    <property type="molecule type" value="Genomic_DNA"/>
</dbReference>
<evidence type="ECO:0000313" key="3">
    <source>
        <dbReference type="Proteomes" id="UP000018208"/>
    </source>
</evidence>
<dbReference type="Pfam" id="PF03637">
    <property type="entry name" value="Mob1_phocein"/>
    <property type="match status" value="1"/>
</dbReference>
<accession>V6LBA3</accession>
<evidence type="ECO:0000313" key="1">
    <source>
        <dbReference type="EMBL" id="EST41720.1"/>
    </source>
</evidence>
<dbReference type="PANTHER" id="PTHR22599">
    <property type="entry name" value="MPS ONE BINDER KINASE ACTIVATOR-LIKE MOB"/>
    <property type="match status" value="1"/>
</dbReference>
<gene>
    <name evidence="1" type="ORF">SS50377_18806</name>
    <name evidence="2" type="ORF">SS50377_23105</name>
</gene>
<reference evidence="1 2" key="1">
    <citation type="journal article" date="2014" name="PLoS Genet.">
        <title>The Genome of Spironucleus salmonicida Highlights a Fish Pathogen Adapted to Fluctuating Environments.</title>
        <authorList>
            <person name="Xu F."/>
            <person name="Jerlstrom-Hultqvist J."/>
            <person name="Einarsson E."/>
            <person name="Astvaldsson A."/>
            <person name="Svard S.G."/>
            <person name="Andersson J.O."/>
        </authorList>
    </citation>
    <scope>NUCLEOTIDE SEQUENCE</scope>
    <source>
        <strain evidence="2">ATCC 50377</strain>
    </source>
</reference>
<proteinExistence type="predicted"/>
<dbReference type="Gene3D" id="1.20.140.30">
    <property type="entry name" value="MOB kinase activator"/>
    <property type="match status" value="1"/>
</dbReference>
<dbReference type="AlphaFoldDB" id="V6LBA3"/>